<gene>
    <name evidence="5" type="ORF">FHS03_001049</name>
</gene>
<evidence type="ECO:0000313" key="6">
    <source>
        <dbReference type="Proteomes" id="UP000541535"/>
    </source>
</evidence>
<dbReference type="Gene3D" id="2.150.10.10">
    <property type="entry name" value="Serralysin-like metalloprotease, C-terminal"/>
    <property type="match status" value="2"/>
</dbReference>
<dbReference type="PROSITE" id="PS00330">
    <property type="entry name" value="HEMOLYSIN_CALCIUM"/>
    <property type="match status" value="4"/>
</dbReference>
<evidence type="ECO:0000256" key="2">
    <source>
        <dbReference type="ARBA" id="ARBA00022525"/>
    </source>
</evidence>
<dbReference type="GO" id="GO:0005576">
    <property type="term" value="C:extracellular region"/>
    <property type="evidence" value="ECO:0007669"/>
    <property type="project" value="UniProtKB-SubCell"/>
</dbReference>
<dbReference type="GO" id="GO:0005509">
    <property type="term" value="F:calcium ion binding"/>
    <property type="evidence" value="ECO:0007669"/>
    <property type="project" value="InterPro"/>
</dbReference>
<organism evidence="5 6">
    <name type="scientific">Pseudoduganella violacea</name>
    <dbReference type="NCBI Taxonomy" id="1715466"/>
    <lineage>
        <taxon>Bacteria</taxon>
        <taxon>Pseudomonadati</taxon>
        <taxon>Pseudomonadota</taxon>
        <taxon>Betaproteobacteria</taxon>
        <taxon>Burkholderiales</taxon>
        <taxon>Oxalobacteraceae</taxon>
        <taxon>Telluria group</taxon>
        <taxon>Pseudoduganella</taxon>
    </lineage>
</organism>
<dbReference type="PANTHER" id="PTHR38340">
    <property type="entry name" value="S-LAYER PROTEIN"/>
    <property type="match status" value="1"/>
</dbReference>
<name>A0A7W5B7T6_9BURK</name>
<dbReference type="RefSeq" id="WP_183439942.1">
    <property type="nucleotide sequence ID" value="NZ_JACHXD010000002.1"/>
</dbReference>
<dbReference type="Gene3D" id="1.10.3130.20">
    <property type="entry name" value="Phycobilisome linker domain"/>
    <property type="match status" value="1"/>
</dbReference>
<dbReference type="InterPro" id="IPR011049">
    <property type="entry name" value="Serralysin-like_metalloprot_C"/>
</dbReference>
<evidence type="ECO:0000259" key="4">
    <source>
        <dbReference type="Pfam" id="PF13946"/>
    </source>
</evidence>
<dbReference type="SUPFAM" id="SSF51120">
    <property type="entry name" value="beta-Roll"/>
    <property type="match status" value="2"/>
</dbReference>
<dbReference type="Pfam" id="PF00353">
    <property type="entry name" value="HemolysinCabind"/>
    <property type="match status" value="3"/>
</dbReference>
<dbReference type="InterPro" id="IPR025282">
    <property type="entry name" value="DUF4214"/>
</dbReference>
<dbReference type="PRINTS" id="PR00313">
    <property type="entry name" value="CABNDNGRPT"/>
</dbReference>
<evidence type="ECO:0000256" key="1">
    <source>
        <dbReference type="ARBA" id="ARBA00004613"/>
    </source>
</evidence>
<keyword evidence="2" id="KW-0964">Secreted</keyword>
<comment type="caution">
    <text evidence="5">The sequence shown here is derived from an EMBL/GenBank/DDBJ whole genome shotgun (WGS) entry which is preliminary data.</text>
</comment>
<comment type="subcellular location">
    <subcellularLocation>
        <location evidence="1">Secreted</location>
    </subcellularLocation>
</comment>
<reference evidence="5 6" key="1">
    <citation type="submission" date="2020-08" db="EMBL/GenBank/DDBJ databases">
        <title>Genomic Encyclopedia of Type Strains, Phase III (KMG-III): the genomes of soil and plant-associated and newly described type strains.</title>
        <authorList>
            <person name="Whitman W."/>
        </authorList>
    </citation>
    <scope>NUCLEOTIDE SEQUENCE [LARGE SCALE GENOMIC DNA]</scope>
    <source>
        <strain evidence="5 6">CECT 8897</strain>
    </source>
</reference>
<keyword evidence="6" id="KW-1185">Reference proteome</keyword>
<dbReference type="InterPro" id="IPR001343">
    <property type="entry name" value="Hemolysn_Ca-bd"/>
</dbReference>
<evidence type="ECO:0000313" key="5">
    <source>
        <dbReference type="EMBL" id="MBB3118023.1"/>
    </source>
</evidence>
<evidence type="ECO:0000256" key="3">
    <source>
        <dbReference type="SAM" id="MobiDB-lite"/>
    </source>
</evidence>
<dbReference type="Pfam" id="PF13946">
    <property type="entry name" value="DUF4214"/>
    <property type="match status" value="1"/>
</dbReference>
<dbReference type="InterPro" id="IPR018511">
    <property type="entry name" value="Hemolysin-typ_Ca-bd_CS"/>
</dbReference>
<protein>
    <submittedName>
        <fullName evidence="5">Ca2+-binding RTX toxin-like protein</fullName>
    </submittedName>
</protein>
<dbReference type="Proteomes" id="UP000541535">
    <property type="component" value="Unassembled WGS sequence"/>
</dbReference>
<sequence length="291" mass="30353">MAEEKPIFLNGTTGNDDLRGGAGDDVLEGNGGYDKLSGGDGNDTLKSGDFYNEASGLRLPDKLGDVLDGGAGNDHLFGASGRDLLLGDTGDDELRGGGGDDLLLGGAGNDLLDGGAGLDRAQFGGQRADYSLAKNGEGYTVSHSGESDVTLGIERLLFADRAVAFDLEGNAGQIYRIYQAALNRTPDLGGLGFWIDAADRGLAILDITAGFTQSSEFARLYGSALSNEAFLSQLYLNALHRPADQGGLAFWIDMLDKGVAREAVLLAFAESPENHAQVIGSIQNGIDYIAV</sequence>
<dbReference type="InterPro" id="IPR038255">
    <property type="entry name" value="PBS_linker_sf"/>
</dbReference>
<dbReference type="PANTHER" id="PTHR38340:SF1">
    <property type="entry name" value="S-LAYER PROTEIN"/>
    <property type="match status" value="1"/>
</dbReference>
<dbReference type="InterPro" id="IPR050557">
    <property type="entry name" value="RTX_toxin/Mannuronan_C5-epim"/>
</dbReference>
<feature type="region of interest" description="Disordered" evidence="3">
    <location>
        <begin position="1"/>
        <end position="26"/>
    </location>
</feature>
<proteinExistence type="predicted"/>
<feature type="domain" description="DUF4214" evidence="4">
    <location>
        <begin position="210"/>
        <end position="277"/>
    </location>
</feature>
<accession>A0A7W5B7T6</accession>
<dbReference type="AlphaFoldDB" id="A0A7W5B7T6"/>
<dbReference type="EMBL" id="JACHXD010000002">
    <property type="protein sequence ID" value="MBB3118023.1"/>
    <property type="molecule type" value="Genomic_DNA"/>
</dbReference>